<gene>
    <name evidence="1" type="ORF">T05_5291</name>
</gene>
<dbReference type="Proteomes" id="UP000055048">
    <property type="component" value="Unassembled WGS sequence"/>
</dbReference>
<proteinExistence type="predicted"/>
<accession>A0A0V0T9T9</accession>
<keyword evidence="2" id="KW-1185">Reference proteome</keyword>
<organism evidence="1 2">
    <name type="scientific">Trichinella murrelli</name>
    <dbReference type="NCBI Taxonomy" id="144512"/>
    <lineage>
        <taxon>Eukaryota</taxon>
        <taxon>Metazoa</taxon>
        <taxon>Ecdysozoa</taxon>
        <taxon>Nematoda</taxon>
        <taxon>Enoplea</taxon>
        <taxon>Dorylaimia</taxon>
        <taxon>Trichinellida</taxon>
        <taxon>Trichinellidae</taxon>
        <taxon>Trichinella</taxon>
    </lineage>
</organism>
<comment type="caution">
    <text evidence="1">The sequence shown here is derived from an EMBL/GenBank/DDBJ whole genome shotgun (WGS) entry which is preliminary data.</text>
</comment>
<sequence>MKGKLPRNSLLLTLTPYVDDMDLIRVGERIHRLHLRSHMITNYLLILAKRLSIGYKEKEVPSQRSCENGITSELAAISFLEAFHSRYRCNNRKNSLCSVSAPATESVQLREHFILINTSHVHVVVVHNGRQLNNYSLLLISVSPILQFYRLNAESLTFSACSDINGQPRSPLDLIVPQVHMPSSSSRS</sequence>
<protein>
    <submittedName>
        <fullName evidence="1">Uncharacterized protein</fullName>
    </submittedName>
</protein>
<evidence type="ECO:0000313" key="1">
    <source>
        <dbReference type="EMBL" id="KRX35801.1"/>
    </source>
</evidence>
<evidence type="ECO:0000313" key="2">
    <source>
        <dbReference type="Proteomes" id="UP000055048"/>
    </source>
</evidence>
<reference evidence="1 2" key="1">
    <citation type="submission" date="2015-01" db="EMBL/GenBank/DDBJ databases">
        <title>Evolution of Trichinella species and genotypes.</title>
        <authorList>
            <person name="Korhonen P.K."/>
            <person name="Edoardo P."/>
            <person name="Giuseppe L.R."/>
            <person name="Gasser R.B."/>
        </authorList>
    </citation>
    <scope>NUCLEOTIDE SEQUENCE [LARGE SCALE GENOMIC DNA]</scope>
    <source>
        <strain evidence="1">ISS417</strain>
    </source>
</reference>
<name>A0A0V0T9T9_9BILA</name>
<dbReference type="AlphaFoldDB" id="A0A0V0T9T9"/>
<dbReference type="EMBL" id="JYDJ01000407">
    <property type="protein sequence ID" value="KRX35801.1"/>
    <property type="molecule type" value="Genomic_DNA"/>
</dbReference>